<dbReference type="SMART" id="SM00100">
    <property type="entry name" value="cNMP"/>
    <property type="match status" value="1"/>
</dbReference>
<organism evidence="2 3">
    <name type="scientific">Leptospira hartskeerlii</name>
    <dbReference type="NCBI Taxonomy" id="2023177"/>
    <lineage>
        <taxon>Bacteria</taxon>
        <taxon>Pseudomonadati</taxon>
        <taxon>Spirochaetota</taxon>
        <taxon>Spirochaetia</taxon>
        <taxon>Leptospirales</taxon>
        <taxon>Leptospiraceae</taxon>
        <taxon>Leptospira</taxon>
    </lineage>
</organism>
<dbReference type="InterPro" id="IPR000595">
    <property type="entry name" value="cNMP-bd_dom"/>
</dbReference>
<gene>
    <name evidence="2" type="ORF">CH357_05460</name>
</gene>
<dbReference type="OrthoDB" id="305756at2"/>
<dbReference type="Proteomes" id="UP000232196">
    <property type="component" value="Unassembled WGS sequence"/>
</dbReference>
<dbReference type="RefSeq" id="WP_008594423.1">
    <property type="nucleotide sequence ID" value="NZ_NPDL01000002.1"/>
</dbReference>
<dbReference type="Pfam" id="PF00027">
    <property type="entry name" value="cNMP_binding"/>
    <property type="match status" value="1"/>
</dbReference>
<dbReference type="EMBL" id="NPDN01000002">
    <property type="protein sequence ID" value="PJZ26930.1"/>
    <property type="molecule type" value="Genomic_DNA"/>
</dbReference>
<dbReference type="InterPro" id="IPR036388">
    <property type="entry name" value="WH-like_DNA-bd_sf"/>
</dbReference>
<dbReference type="GO" id="GO:0005829">
    <property type="term" value="C:cytosol"/>
    <property type="evidence" value="ECO:0007669"/>
    <property type="project" value="TreeGrafter"/>
</dbReference>
<feature type="domain" description="Cyclic nucleotide-binding" evidence="1">
    <location>
        <begin position="1"/>
        <end position="114"/>
    </location>
</feature>
<dbReference type="PROSITE" id="PS00889">
    <property type="entry name" value="CNMP_BINDING_2"/>
    <property type="match status" value="1"/>
</dbReference>
<accession>A0A2M9XGZ2</accession>
<dbReference type="Gene3D" id="2.60.120.10">
    <property type="entry name" value="Jelly Rolls"/>
    <property type="match status" value="1"/>
</dbReference>
<protein>
    <submittedName>
        <fullName evidence="2">Crp/Fnr family transcriptional regulator</fullName>
    </submittedName>
</protein>
<evidence type="ECO:0000313" key="2">
    <source>
        <dbReference type="EMBL" id="PJZ26930.1"/>
    </source>
</evidence>
<dbReference type="AlphaFoldDB" id="A0A2M9XGZ2"/>
<name>A0A2M9XGZ2_9LEPT</name>
<proteinExistence type="predicted"/>
<dbReference type="PANTHER" id="PTHR24567">
    <property type="entry name" value="CRP FAMILY TRANSCRIPTIONAL REGULATORY PROTEIN"/>
    <property type="match status" value="1"/>
</dbReference>
<dbReference type="InterPro" id="IPR036390">
    <property type="entry name" value="WH_DNA-bd_sf"/>
</dbReference>
<keyword evidence="3" id="KW-1185">Reference proteome</keyword>
<reference evidence="2 3" key="1">
    <citation type="submission" date="2017-07" db="EMBL/GenBank/DDBJ databases">
        <title>Leptospira spp. isolated from tropical soils.</title>
        <authorList>
            <person name="Thibeaux R."/>
            <person name="Iraola G."/>
            <person name="Ferres I."/>
            <person name="Bierque E."/>
            <person name="Girault D."/>
            <person name="Soupe-Gilbert M.-E."/>
            <person name="Picardeau M."/>
            <person name="Goarant C."/>
        </authorList>
    </citation>
    <scope>NUCLEOTIDE SEQUENCE [LARGE SCALE GENOMIC DNA]</scope>
    <source>
        <strain evidence="2 3">MCA1-C-A1</strain>
    </source>
</reference>
<dbReference type="SUPFAM" id="SSF46785">
    <property type="entry name" value="Winged helix' DNA-binding domain"/>
    <property type="match status" value="1"/>
</dbReference>
<dbReference type="GO" id="GO:0003700">
    <property type="term" value="F:DNA-binding transcription factor activity"/>
    <property type="evidence" value="ECO:0007669"/>
    <property type="project" value="TreeGrafter"/>
</dbReference>
<evidence type="ECO:0000313" key="3">
    <source>
        <dbReference type="Proteomes" id="UP000232196"/>
    </source>
</evidence>
<dbReference type="Gene3D" id="1.10.10.10">
    <property type="entry name" value="Winged helix-like DNA-binding domain superfamily/Winged helix DNA-binding domain"/>
    <property type="match status" value="1"/>
</dbReference>
<dbReference type="SUPFAM" id="SSF51206">
    <property type="entry name" value="cAMP-binding domain-like"/>
    <property type="match status" value="1"/>
</dbReference>
<comment type="caution">
    <text evidence="2">The sequence shown here is derived from an EMBL/GenBank/DDBJ whole genome shotgun (WGS) entry which is preliminary data.</text>
</comment>
<dbReference type="PROSITE" id="PS50042">
    <property type="entry name" value="CNMP_BINDING_3"/>
    <property type="match status" value="1"/>
</dbReference>
<dbReference type="PANTHER" id="PTHR24567:SF74">
    <property type="entry name" value="HTH-TYPE TRANSCRIPTIONAL REGULATOR ARCR"/>
    <property type="match status" value="1"/>
</dbReference>
<dbReference type="CDD" id="cd00038">
    <property type="entry name" value="CAP_ED"/>
    <property type="match status" value="1"/>
</dbReference>
<evidence type="ECO:0000259" key="1">
    <source>
        <dbReference type="PROSITE" id="PS50042"/>
    </source>
</evidence>
<sequence length="213" mass="24257">MDLMLESMFSKFGKTFEPNQIIFCENEPGNDFFLIQAGKVKITKTVGNSIKTLDILEQGDIFGEMAILEEQPRSATAIAISEVKVLNFNRANFELLMTKNPTLALKILTIFSVRIYDAKRRLLILLLDDIIGKVADVFLMLYEKMHTHTEFKEVVLNVTVEDVADWCAQPVGEVQKVVNQFAKSGKIEIYSDKIVIHNINDFQRIVSQKRKPS</sequence>
<dbReference type="InterPro" id="IPR018490">
    <property type="entry name" value="cNMP-bd_dom_sf"/>
</dbReference>
<dbReference type="InterPro" id="IPR050397">
    <property type="entry name" value="Env_Response_Regulators"/>
</dbReference>
<dbReference type="InterPro" id="IPR014710">
    <property type="entry name" value="RmlC-like_jellyroll"/>
</dbReference>
<dbReference type="InterPro" id="IPR018488">
    <property type="entry name" value="cNMP-bd_CS"/>
</dbReference>